<accession>A0ABR7PAJ2</accession>
<keyword evidence="2" id="KW-1185">Reference proteome</keyword>
<proteinExistence type="predicted"/>
<name>A0ABR7PAJ2_9FIRM</name>
<dbReference type="EMBL" id="JACRTP010000002">
    <property type="protein sequence ID" value="MBC8628314.1"/>
    <property type="molecule type" value="Genomic_DNA"/>
</dbReference>
<sequence>MEVILTLENRNGMLFNHRRLSRDRRVCEKILDYSNEKELWMNAYSRKLFTDLTDINSIQVDEEFLDKSQSICFVENQDITPYLPKIDTLVLFQWNRDYPADFFFTVDLSQWNLISTEDFEGTSHEKITMEVYKKDL</sequence>
<reference evidence="1 2" key="1">
    <citation type="submission" date="2020-08" db="EMBL/GenBank/DDBJ databases">
        <title>Genome public.</title>
        <authorList>
            <person name="Liu C."/>
            <person name="Sun Q."/>
        </authorList>
    </citation>
    <scope>NUCLEOTIDE SEQUENCE [LARGE SCALE GENOMIC DNA]</scope>
    <source>
        <strain evidence="1 2">3_YM_SP_D4_24.mj</strain>
    </source>
</reference>
<evidence type="ECO:0000313" key="2">
    <source>
        <dbReference type="Proteomes" id="UP000661649"/>
    </source>
</evidence>
<protein>
    <submittedName>
        <fullName evidence="1">Ribonuclease Z</fullName>
    </submittedName>
</protein>
<evidence type="ECO:0000313" key="1">
    <source>
        <dbReference type="EMBL" id="MBC8628314.1"/>
    </source>
</evidence>
<dbReference type="Proteomes" id="UP000661649">
    <property type="component" value="Unassembled WGS sequence"/>
</dbReference>
<gene>
    <name evidence="1" type="ORF">H8712_06740</name>
</gene>
<comment type="caution">
    <text evidence="1">The sequence shown here is derived from an EMBL/GenBank/DDBJ whole genome shotgun (WGS) entry which is preliminary data.</text>
</comment>
<organism evidence="1 2">
    <name type="scientific">Blautia stercoris</name>
    <dbReference type="NCBI Taxonomy" id="871664"/>
    <lineage>
        <taxon>Bacteria</taxon>
        <taxon>Bacillati</taxon>
        <taxon>Bacillota</taxon>
        <taxon>Clostridia</taxon>
        <taxon>Lachnospirales</taxon>
        <taxon>Lachnospiraceae</taxon>
        <taxon>Blautia</taxon>
    </lineage>
</organism>